<keyword evidence="2" id="KW-0677">Repeat</keyword>
<dbReference type="AlphaFoldDB" id="U5TTA9"/>
<proteinExistence type="predicted"/>
<dbReference type="PANTHER" id="PTHR43300:SF11">
    <property type="entry name" value="ACETYLTRANSFERASE RV3034C-RELATED"/>
    <property type="match status" value="1"/>
</dbReference>
<evidence type="ECO:0000256" key="2">
    <source>
        <dbReference type="ARBA" id="ARBA00022737"/>
    </source>
</evidence>
<feature type="region of interest" description="Disordered" evidence="3">
    <location>
        <begin position="197"/>
        <end position="216"/>
    </location>
</feature>
<dbReference type="InterPro" id="IPR050179">
    <property type="entry name" value="Trans_hexapeptide_repeat"/>
</dbReference>
<dbReference type="GO" id="GO:0043886">
    <property type="term" value="F:structural constituent of carboxysome shell"/>
    <property type="evidence" value="ECO:0007669"/>
    <property type="project" value="UniProtKB-ARBA"/>
</dbReference>
<dbReference type="CDD" id="cd03349">
    <property type="entry name" value="LbH_XAT"/>
    <property type="match status" value="1"/>
</dbReference>
<evidence type="ECO:0000256" key="1">
    <source>
        <dbReference type="ARBA" id="ARBA00022679"/>
    </source>
</evidence>
<dbReference type="InterPro" id="IPR011004">
    <property type="entry name" value="Trimer_LpxA-like_sf"/>
</dbReference>
<reference evidence="4" key="1">
    <citation type="journal article" date="2013" name="Chem. Biol.">
        <title>The genetic basis for o-acetylation of the microcystin toxin in cyanobacteria.</title>
        <authorList>
            <person name="Fewer D.P."/>
            <person name="Wahlsten M."/>
            <person name="Osterholm J."/>
            <person name="Jokela J."/>
            <person name="Rouhiainen L."/>
            <person name="Kaasalainen U."/>
            <person name="Rikkinen J."/>
            <person name="Sivonen K."/>
        </authorList>
    </citation>
    <scope>NUCLEOTIDE SEQUENCE</scope>
    <source>
        <strain evidence="4">152</strain>
    </source>
</reference>
<evidence type="ECO:0000256" key="3">
    <source>
        <dbReference type="SAM" id="MobiDB-lite"/>
    </source>
</evidence>
<name>U5TTA9_9CYAN</name>
<dbReference type="InterPro" id="IPR001451">
    <property type="entry name" value="Hexapep"/>
</dbReference>
<protein>
    <submittedName>
        <fullName evidence="4">McyL</fullName>
    </submittedName>
</protein>
<dbReference type="GO" id="GO:0031470">
    <property type="term" value="C:carboxysome"/>
    <property type="evidence" value="ECO:0007669"/>
    <property type="project" value="UniProtKB-ARBA"/>
</dbReference>
<dbReference type="EMBL" id="KC699835">
    <property type="protein sequence ID" value="AGZ05278.1"/>
    <property type="molecule type" value="Genomic_DNA"/>
</dbReference>
<dbReference type="GO" id="GO:0016740">
    <property type="term" value="F:transferase activity"/>
    <property type="evidence" value="ECO:0007669"/>
    <property type="project" value="UniProtKB-KW"/>
</dbReference>
<accession>U5TTA9</accession>
<sequence length="216" mass="24395">MAYHTYKSPPMLLSSIVKDSRVSVGEYTCFDDTITFALWFPDERIEIGKFCSLAKNITIFGGGEHHLTRATTYAFRLFFPHSQTQFAERRGEVRHKGTTSIGNDVWIGYGATILSGVRIGNGAVIGSQAVVASDIPDYAIAVGNPAKVIRSRFRPETVERLLKPCWWDRDTKKVIANLEWLYQNPDDWPENIQLNESTENLPDFPAPELLQEDVNN</sequence>
<dbReference type="Gene3D" id="2.160.10.10">
    <property type="entry name" value="Hexapeptide repeat proteins"/>
    <property type="match status" value="1"/>
</dbReference>
<keyword evidence="1" id="KW-0808">Transferase</keyword>
<gene>
    <name evidence="4" type="primary">mcyL</name>
</gene>
<dbReference type="InterPro" id="IPR018357">
    <property type="entry name" value="Hexapep_transf_CS"/>
</dbReference>
<dbReference type="PANTHER" id="PTHR43300">
    <property type="entry name" value="ACETYLTRANSFERASE"/>
    <property type="match status" value="1"/>
</dbReference>
<organism evidence="4">
    <name type="scientific">Kaarinaea lacus PCC 9237</name>
    <dbReference type="NCBI Taxonomy" id="3158555"/>
    <lineage>
        <taxon>Bacteria</taxon>
        <taxon>Bacillati</taxon>
        <taxon>Cyanobacteriota</taxon>
        <taxon>Cyanophyceae</taxon>
        <taxon>Nostocales</taxon>
        <taxon>Nodulariaceae</taxon>
        <taxon>Kaarinaea</taxon>
        <taxon>Kaarinaea lacus</taxon>
    </lineage>
</organism>
<dbReference type="PROSITE" id="PS00101">
    <property type="entry name" value="HEXAPEP_TRANSFERASES"/>
    <property type="match status" value="1"/>
</dbReference>
<dbReference type="SUPFAM" id="SSF51161">
    <property type="entry name" value="Trimeric LpxA-like enzymes"/>
    <property type="match status" value="1"/>
</dbReference>
<evidence type="ECO:0000313" key="4">
    <source>
        <dbReference type="EMBL" id="AGZ05278.1"/>
    </source>
</evidence>
<dbReference type="Pfam" id="PF00132">
    <property type="entry name" value="Hexapep"/>
    <property type="match status" value="1"/>
</dbReference>